<feature type="transmembrane region" description="Helical" evidence="3">
    <location>
        <begin position="84"/>
        <end position="101"/>
    </location>
</feature>
<sequence length="439" mass="46107">MTSRRWLARLSFLAAGAAVLLVLAAAGFRGSLFLILVALGGAALGLAAAWWFLTHRGVRRWAAGAVVVLAPLTVAVLFARADLVWAVVLFGLLWAGAVAAGRRALHVDAREPLEWEASPPRRPYLIMNPRSGGGKVERFHLAERARILGAEVRLLDGPAVDVEELAQQAVRDGADLLGVAGGDGTQALVAGVAAEHGVPFLVISAGTRNHFALDLGLDRQDPSTCLDALVDGVEVRIDLGRVGDRTFVNNVSFGAYATVVRSPAYRDDKVGTALRLLPAALTGEQGAIRVRAGSGPELSGPQAVLVSNNPYASEDLAGMGRRPRLDGGVLGVLTVLVRGASGAAGMVGGRGRGRSVMRCTSTEVVVDADAPSVPVGVDGEAIELPVPVRCEIRPAALRVRLPRHRPGVRVALPEMDWARLSTLALPDLRRPVLVAGRRA</sequence>
<dbReference type="Gene3D" id="3.40.50.10330">
    <property type="entry name" value="Probable inorganic polyphosphate/atp-NAD kinase, domain 1"/>
    <property type="match status" value="1"/>
</dbReference>
<reference evidence="5" key="1">
    <citation type="submission" date="2022-11" db="EMBL/GenBank/DDBJ databases">
        <authorList>
            <person name="Somphong A."/>
            <person name="Phongsopitanun W."/>
        </authorList>
    </citation>
    <scope>NUCLEOTIDE SEQUENCE</scope>
    <source>
        <strain evidence="5">Pm04-4</strain>
    </source>
</reference>
<dbReference type="InterPro" id="IPR050187">
    <property type="entry name" value="Lipid_Phosphate_FormReg"/>
</dbReference>
<feature type="transmembrane region" description="Helical" evidence="3">
    <location>
        <begin position="34"/>
        <end position="53"/>
    </location>
</feature>
<dbReference type="Proteomes" id="UP001151002">
    <property type="component" value="Unassembled WGS sequence"/>
</dbReference>
<dbReference type="PROSITE" id="PS50146">
    <property type="entry name" value="DAGK"/>
    <property type="match status" value="1"/>
</dbReference>
<dbReference type="PANTHER" id="PTHR12358:SF54">
    <property type="entry name" value="SPHINGOSINE KINASE RELATED PROTEIN"/>
    <property type="match status" value="1"/>
</dbReference>
<dbReference type="InterPro" id="IPR017438">
    <property type="entry name" value="ATP-NAD_kinase_N"/>
</dbReference>
<evidence type="ECO:0000259" key="4">
    <source>
        <dbReference type="PROSITE" id="PS50146"/>
    </source>
</evidence>
<dbReference type="Pfam" id="PF00781">
    <property type="entry name" value="DAGK_cat"/>
    <property type="match status" value="1"/>
</dbReference>
<keyword evidence="6" id="KW-1185">Reference proteome</keyword>
<gene>
    <name evidence="5" type="ORF">OWR29_02605</name>
</gene>
<proteinExistence type="inferred from homology"/>
<protein>
    <submittedName>
        <fullName evidence="5">Diacylglycerol kinase family protein</fullName>
    </submittedName>
</protein>
<comment type="cofactor">
    <cofactor evidence="1">
        <name>Mg(2+)</name>
        <dbReference type="ChEBI" id="CHEBI:18420"/>
    </cofactor>
</comment>
<comment type="similarity">
    <text evidence="2">Belongs to the diacylglycerol/lipid kinase family.</text>
</comment>
<keyword evidence="3" id="KW-0812">Transmembrane</keyword>
<dbReference type="PANTHER" id="PTHR12358">
    <property type="entry name" value="SPHINGOSINE KINASE"/>
    <property type="match status" value="1"/>
</dbReference>
<comment type="caution">
    <text evidence="5">The sequence shown here is derived from an EMBL/GenBank/DDBJ whole genome shotgun (WGS) entry which is preliminary data.</text>
</comment>
<evidence type="ECO:0000256" key="3">
    <source>
        <dbReference type="SAM" id="Phobius"/>
    </source>
</evidence>
<dbReference type="SUPFAM" id="SSF111331">
    <property type="entry name" value="NAD kinase/diacylglycerol kinase-like"/>
    <property type="match status" value="1"/>
</dbReference>
<evidence type="ECO:0000313" key="5">
    <source>
        <dbReference type="EMBL" id="MCY1136872.1"/>
    </source>
</evidence>
<evidence type="ECO:0000256" key="1">
    <source>
        <dbReference type="ARBA" id="ARBA00001946"/>
    </source>
</evidence>
<organism evidence="5 6">
    <name type="scientific">Paractinoplanes pyxinae</name>
    <dbReference type="NCBI Taxonomy" id="2997416"/>
    <lineage>
        <taxon>Bacteria</taxon>
        <taxon>Bacillati</taxon>
        <taxon>Actinomycetota</taxon>
        <taxon>Actinomycetes</taxon>
        <taxon>Micromonosporales</taxon>
        <taxon>Micromonosporaceae</taxon>
        <taxon>Paractinoplanes</taxon>
    </lineage>
</organism>
<evidence type="ECO:0000256" key="2">
    <source>
        <dbReference type="ARBA" id="ARBA00005983"/>
    </source>
</evidence>
<keyword evidence="3" id="KW-0472">Membrane</keyword>
<dbReference type="InterPro" id="IPR001206">
    <property type="entry name" value="Diacylglycerol_kinase_cat_dom"/>
</dbReference>
<evidence type="ECO:0000313" key="6">
    <source>
        <dbReference type="Proteomes" id="UP001151002"/>
    </source>
</evidence>
<accession>A0ABT4ASV0</accession>
<dbReference type="InterPro" id="IPR016064">
    <property type="entry name" value="NAD/diacylglycerol_kinase_sf"/>
</dbReference>
<feature type="transmembrane region" description="Helical" evidence="3">
    <location>
        <begin position="60"/>
        <end position="78"/>
    </location>
</feature>
<name>A0ABT4ASV0_9ACTN</name>
<dbReference type="GO" id="GO:0016301">
    <property type="term" value="F:kinase activity"/>
    <property type="evidence" value="ECO:0007669"/>
    <property type="project" value="UniProtKB-KW"/>
</dbReference>
<feature type="domain" description="DAGKc" evidence="4">
    <location>
        <begin position="118"/>
        <end position="246"/>
    </location>
</feature>
<dbReference type="Gene3D" id="2.60.200.40">
    <property type="match status" value="1"/>
</dbReference>
<keyword evidence="5" id="KW-0808">Transferase</keyword>
<dbReference type="RefSeq" id="WP_267560659.1">
    <property type="nucleotide sequence ID" value="NZ_JAPNTZ010000001.1"/>
</dbReference>
<keyword evidence="5" id="KW-0418">Kinase</keyword>
<dbReference type="EMBL" id="JAPNTZ010000001">
    <property type="protein sequence ID" value="MCY1136872.1"/>
    <property type="molecule type" value="Genomic_DNA"/>
</dbReference>
<keyword evidence="3" id="KW-1133">Transmembrane helix</keyword>